<feature type="domain" description="ATPase dynein-related AAA" evidence="3">
    <location>
        <begin position="1"/>
        <end position="64"/>
    </location>
</feature>
<dbReference type="Pfam" id="PF07728">
    <property type="entry name" value="AAA_5"/>
    <property type="match status" value="1"/>
</dbReference>
<dbReference type="InterPro" id="IPR011704">
    <property type="entry name" value="ATPase_dyneun-rel_AAA"/>
</dbReference>
<evidence type="ECO:0000256" key="1">
    <source>
        <dbReference type="ARBA" id="ARBA00022741"/>
    </source>
</evidence>
<protein>
    <recommendedName>
        <fullName evidence="3">ATPase dynein-related AAA domain-containing protein</fullName>
    </recommendedName>
</protein>
<dbReference type="GO" id="GO:0030687">
    <property type="term" value="C:preribosome, large subunit precursor"/>
    <property type="evidence" value="ECO:0007669"/>
    <property type="project" value="TreeGrafter"/>
</dbReference>
<keyword evidence="1" id="KW-0547">Nucleotide-binding</keyword>
<gene>
    <name evidence="4" type="ORF">AFUS01_LOCUS22417</name>
</gene>
<name>A0A8J2KX55_9HEXA</name>
<keyword evidence="5" id="KW-1185">Reference proteome</keyword>
<dbReference type="PANTHER" id="PTHR48103">
    <property type="entry name" value="MIDASIN-RELATED"/>
    <property type="match status" value="1"/>
</dbReference>
<evidence type="ECO:0000313" key="5">
    <source>
        <dbReference type="Proteomes" id="UP000708208"/>
    </source>
</evidence>
<comment type="caution">
    <text evidence="4">The sequence shown here is derived from an EMBL/GenBank/DDBJ whole genome shotgun (WGS) entry which is preliminary data.</text>
</comment>
<dbReference type="Proteomes" id="UP000708208">
    <property type="component" value="Unassembled WGS sequence"/>
</dbReference>
<evidence type="ECO:0000256" key="2">
    <source>
        <dbReference type="ARBA" id="ARBA00022840"/>
    </source>
</evidence>
<dbReference type="GO" id="GO:0005634">
    <property type="term" value="C:nucleus"/>
    <property type="evidence" value="ECO:0007669"/>
    <property type="project" value="TreeGrafter"/>
</dbReference>
<dbReference type="GO" id="GO:0005524">
    <property type="term" value="F:ATP binding"/>
    <property type="evidence" value="ECO:0007669"/>
    <property type="project" value="UniProtKB-KW"/>
</dbReference>
<evidence type="ECO:0000313" key="4">
    <source>
        <dbReference type="EMBL" id="CAG7734005.1"/>
    </source>
</evidence>
<proteinExistence type="predicted"/>
<dbReference type="OrthoDB" id="6417701at2759"/>
<dbReference type="EMBL" id="CAJVCH010260849">
    <property type="protein sequence ID" value="CAG7734005.1"/>
    <property type="molecule type" value="Genomic_DNA"/>
</dbReference>
<organism evidence="4 5">
    <name type="scientific">Allacma fusca</name>
    <dbReference type="NCBI Taxonomy" id="39272"/>
    <lineage>
        <taxon>Eukaryota</taxon>
        <taxon>Metazoa</taxon>
        <taxon>Ecdysozoa</taxon>
        <taxon>Arthropoda</taxon>
        <taxon>Hexapoda</taxon>
        <taxon>Collembola</taxon>
        <taxon>Symphypleona</taxon>
        <taxon>Sminthuridae</taxon>
        <taxon>Allacma</taxon>
    </lineage>
</organism>
<dbReference type="GO" id="GO:0000027">
    <property type="term" value="P:ribosomal large subunit assembly"/>
    <property type="evidence" value="ECO:0007669"/>
    <property type="project" value="TreeGrafter"/>
</dbReference>
<dbReference type="AlphaFoldDB" id="A0A8J2KX55"/>
<keyword evidence="2" id="KW-0067">ATP-binding</keyword>
<dbReference type="PANTHER" id="PTHR48103:SF2">
    <property type="entry name" value="MIDASIN"/>
    <property type="match status" value="1"/>
</dbReference>
<evidence type="ECO:0000259" key="3">
    <source>
        <dbReference type="Pfam" id="PF07728"/>
    </source>
</evidence>
<dbReference type="GO" id="GO:0016887">
    <property type="term" value="F:ATP hydrolysis activity"/>
    <property type="evidence" value="ECO:0007669"/>
    <property type="project" value="InterPro"/>
</dbReference>
<dbReference type="GO" id="GO:0000055">
    <property type="term" value="P:ribosomal large subunit export from nucleus"/>
    <property type="evidence" value="ECO:0007669"/>
    <property type="project" value="TreeGrafter"/>
</dbReference>
<feature type="non-terminal residue" evidence="4">
    <location>
        <position position="83"/>
    </location>
</feature>
<accession>A0A8J2KX55</accession>
<sequence>MRRGEWVILDELNLARSEVLEALNRFMDDSRQLFITETGVTAHPRFMLFATHNPPALYGGRKLLSRASGTVLWSFISMRFRVP</sequence>
<reference evidence="4" key="1">
    <citation type="submission" date="2021-06" db="EMBL/GenBank/DDBJ databases">
        <authorList>
            <person name="Hodson N. C."/>
            <person name="Mongue J. A."/>
            <person name="Jaron S. K."/>
        </authorList>
    </citation>
    <scope>NUCLEOTIDE SEQUENCE</scope>
</reference>